<sequence length="73" mass="8372">MELPSQLVVGECLKGRRPPIHHGRGGLRHHIHNHLFLFTWGRGLLLITSHLILLVQQTMKDRRRLSPTPLLAT</sequence>
<organism evidence="2">
    <name type="scientific">Sesamum latifolium</name>
    <dbReference type="NCBI Taxonomy" id="2727402"/>
    <lineage>
        <taxon>Eukaryota</taxon>
        <taxon>Viridiplantae</taxon>
        <taxon>Streptophyta</taxon>
        <taxon>Embryophyta</taxon>
        <taxon>Tracheophyta</taxon>
        <taxon>Spermatophyta</taxon>
        <taxon>Magnoliopsida</taxon>
        <taxon>eudicotyledons</taxon>
        <taxon>Gunneridae</taxon>
        <taxon>Pentapetalae</taxon>
        <taxon>asterids</taxon>
        <taxon>lamiids</taxon>
        <taxon>Lamiales</taxon>
        <taxon>Pedaliaceae</taxon>
        <taxon>Sesamum</taxon>
    </lineage>
</organism>
<protein>
    <submittedName>
        <fullName evidence="2">Uncharacterized protein</fullName>
    </submittedName>
</protein>
<comment type="caution">
    <text evidence="2">The sequence shown here is derived from an EMBL/GenBank/DDBJ whole genome shotgun (WGS) entry which is preliminary data.</text>
</comment>
<name>A0AAW2WDI6_9LAMI</name>
<feature type="transmembrane region" description="Helical" evidence="1">
    <location>
        <begin position="35"/>
        <end position="55"/>
    </location>
</feature>
<reference evidence="2" key="2">
    <citation type="journal article" date="2024" name="Plant">
        <title>Genomic evolution and insights into agronomic trait innovations of Sesamum species.</title>
        <authorList>
            <person name="Miao H."/>
            <person name="Wang L."/>
            <person name="Qu L."/>
            <person name="Liu H."/>
            <person name="Sun Y."/>
            <person name="Le M."/>
            <person name="Wang Q."/>
            <person name="Wei S."/>
            <person name="Zheng Y."/>
            <person name="Lin W."/>
            <person name="Duan Y."/>
            <person name="Cao H."/>
            <person name="Xiong S."/>
            <person name="Wang X."/>
            <person name="Wei L."/>
            <person name="Li C."/>
            <person name="Ma Q."/>
            <person name="Ju M."/>
            <person name="Zhao R."/>
            <person name="Li G."/>
            <person name="Mu C."/>
            <person name="Tian Q."/>
            <person name="Mei H."/>
            <person name="Zhang T."/>
            <person name="Gao T."/>
            <person name="Zhang H."/>
        </authorList>
    </citation>
    <scope>NUCLEOTIDE SEQUENCE</scope>
    <source>
        <strain evidence="2">KEN1</strain>
    </source>
</reference>
<accession>A0AAW2WDI6</accession>
<evidence type="ECO:0000313" key="2">
    <source>
        <dbReference type="EMBL" id="KAL0439774.1"/>
    </source>
</evidence>
<reference evidence="2" key="1">
    <citation type="submission" date="2020-06" db="EMBL/GenBank/DDBJ databases">
        <authorList>
            <person name="Li T."/>
            <person name="Hu X."/>
            <person name="Zhang T."/>
            <person name="Song X."/>
            <person name="Zhang H."/>
            <person name="Dai N."/>
            <person name="Sheng W."/>
            <person name="Hou X."/>
            <person name="Wei L."/>
        </authorList>
    </citation>
    <scope>NUCLEOTIDE SEQUENCE</scope>
    <source>
        <strain evidence="2">KEN1</strain>
        <tissue evidence="2">Leaf</tissue>
    </source>
</reference>
<keyword evidence="1" id="KW-0812">Transmembrane</keyword>
<dbReference type="AlphaFoldDB" id="A0AAW2WDI6"/>
<proteinExistence type="predicted"/>
<keyword evidence="1" id="KW-0472">Membrane</keyword>
<dbReference type="EMBL" id="JACGWN010000008">
    <property type="protein sequence ID" value="KAL0439774.1"/>
    <property type="molecule type" value="Genomic_DNA"/>
</dbReference>
<evidence type="ECO:0000256" key="1">
    <source>
        <dbReference type="SAM" id="Phobius"/>
    </source>
</evidence>
<keyword evidence="1" id="KW-1133">Transmembrane helix</keyword>
<gene>
    <name evidence="2" type="ORF">Slati_2460400</name>
</gene>